<dbReference type="GO" id="GO:0046872">
    <property type="term" value="F:metal ion binding"/>
    <property type="evidence" value="ECO:0007669"/>
    <property type="project" value="UniProtKB-KW"/>
</dbReference>
<feature type="domain" description="Peptidase M24" evidence="3">
    <location>
        <begin position="165"/>
        <end position="374"/>
    </location>
</feature>
<keyword evidence="1" id="KW-0479">Metal-binding</keyword>
<evidence type="ECO:0000259" key="3">
    <source>
        <dbReference type="Pfam" id="PF00557"/>
    </source>
</evidence>
<sequence>MEKRSSPVSTGNIWAARLAKIWDWMAGEGIALVMLEDAEGRRDQNIQWLTGHPNDALLFLSLDRKAVLVAWDINLAKLYASQSPVIIAAYNDFDRMPRKALAAAAQKLDIPPGSKIEIPSVTPYPDFLDYVGELTNFDILCRQKGASSELRKFRAIKDEEEIAVTRKAAGLTNELIDMLEDNVRSGKIKTEADAALLIELEARRRGCEGTSFTTLAAGPQRSFAIHAFPSWTCSEFGGQGLSILDFGIKLNGYCTDVTLTFARGLNPKQEKLVNLVEKAWKLALSMAHNGTPAKEVAAAVDNLFSKSKKQMPHGLGHGIGLQEHEYPVLRNSSGAASGGHEWVLEKGMIFTIEPGLYDPLLGGCRLENDILMTETGSEVLTSSRIVRL</sequence>
<dbReference type="SUPFAM" id="SSF55920">
    <property type="entry name" value="Creatinase/aminopeptidase"/>
    <property type="match status" value="1"/>
</dbReference>
<dbReference type="GO" id="GO:0004177">
    <property type="term" value="F:aminopeptidase activity"/>
    <property type="evidence" value="ECO:0007669"/>
    <property type="project" value="UniProtKB-KW"/>
</dbReference>
<dbReference type="Pfam" id="PF00557">
    <property type="entry name" value="Peptidase_M24"/>
    <property type="match status" value="1"/>
</dbReference>
<dbReference type="PROSITE" id="PS00491">
    <property type="entry name" value="PROLINE_PEPTIDASE"/>
    <property type="match status" value="1"/>
</dbReference>
<dbReference type="AlphaFoldDB" id="A0A806JZW9"/>
<keyword evidence="4" id="KW-0645">Protease</keyword>
<keyword evidence="2" id="KW-0378">Hydrolase</keyword>
<organism evidence="4">
    <name type="scientific">uncultured bacterium contig00011</name>
    <dbReference type="NCBI Taxonomy" id="1181503"/>
    <lineage>
        <taxon>Bacteria</taxon>
        <taxon>environmental samples</taxon>
    </lineage>
</organism>
<dbReference type="InterPro" id="IPR036005">
    <property type="entry name" value="Creatinase/aminopeptidase-like"/>
</dbReference>
<evidence type="ECO:0000256" key="1">
    <source>
        <dbReference type="ARBA" id="ARBA00022723"/>
    </source>
</evidence>
<evidence type="ECO:0000313" key="4">
    <source>
        <dbReference type="EMBL" id="AGS52862.1"/>
    </source>
</evidence>
<dbReference type="InterPro" id="IPR050659">
    <property type="entry name" value="Peptidase_M24B"/>
</dbReference>
<dbReference type="PANTHER" id="PTHR46112">
    <property type="entry name" value="AMINOPEPTIDASE"/>
    <property type="match status" value="1"/>
</dbReference>
<dbReference type="PRINTS" id="PR00599">
    <property type="entry name" value="MAPEPTIDASE"/>
</dbReference>
<dbReference type="InterPro" id="IPR001131">
    <property type="entry name" value="Peptidase_M24B_aminopep-P_CS"/>
</dbReference>
<dbReference type="InterPro" id="IPR000994">
    <property type="entry name" value="Pept_M24"/>
</dbReference>
<proteinExistence type="predicted"/>
<reference evidence="4" key="1">
    <citation type="submission" date="2012-03" db="EMBL/GenBank/DDBJ databases">
        <title>Functional metagenomics reveals considerable lignocellulase gene clusters in the gut microbiome of a wood-feeding higher termite.</title>
        <authorList>
            <person name="Liu N."/>
        </authorList>
    </citation>
    <scope>NUCLEOTIDE SEQUENCE</scope>
</reference>
<protein>
    <submittedName>
        <fullName evidence="4">Aminopeptidase YpdF</fullName>
    </submittedName>
</protein>
<dbReference type="PANTHER" id="PTHR46112:SF2">
    <property type="entry name" value="XAA-PRO AMINOPEPTIDASE P-RELATED"/>
    <property type="match status" value="1"/>
</dbReference>
<name>A0A806JZW9_9BACT</name>
<keyword evidence="4" id="KW-0031">Aminopeptidase</keyword>
<dbReference type="Gene3D" id="3.90.230.10">
    <property type="entry name" value="Creatinase/methionine aminopeptidase superfamily"/>
    <property type="match status" value="1"/>
</dbReference>
<dbReference type="EMBL" id="JQ844214">
    <property type="protein sequence ID" value="AGS52862.1"/>
    <property type="molecule type" value="Genomic_DNA"/>
</dbReference>
<evidence type="ECO:0000256" key="2">
    <source>
        <dbReference type="ARBA" id="ARBA00022801"/>
    </source>
</evidence>
<dbReference type="GO" id="GO:0008235">
    <property type="term" value="F:metalloexopeptidase activity"/>
    <property type="evidence" value="ECO:0007669"/>
    <property type="project" value="UniProtKB-ARBA"/>
</dbReference>
<accession>A0A806JZW9</accession>
<dbReference type="InterPro" id="IPR001714">
    <property type="entry name" value="Pept_M24_MAP"/>
</dbReference>